<dbReference type="InterPro" id="IPR003593">
    <property type="entry name" value="AAA+_ATPase"/>
</dbReference>
<dbReference type="GO" id="GO:0005886">
    <property type="term" value="C:plasma membrane"/>
    <property type="evidence" value="ECO:0007669"/>
    <property type="project" value="UniProtKB-SubCell"/>
</dbReference>
<dbReference type="EMBL" id="VAWE01000001">
    <property type="protein sequence ID" value="TLQ47292.1"/>
    <property type="molecule type" value="Genomic_DNA"/>
</dbReference>
<proteinExistence type="inferred from homology"/>
<name>A0A5R9EF61_9ACTN</name>
<evidence type="ECO:0000256" key="6">
    <source>
        <dbReference type="ARBA" id="ARBA00022741"/>
    </source>
</evidence>
<gene>
    <name evidence="15" type="ORF">FEF34_33940</name>
</gene>
<dbReference type="FunFam" id="3.40.50.300:FF:000221">
    <property type="entry name" value="Multidrug ABC transporter ATP-binding protein"/>
    <property type="match status" value="1"/>
</dbReference>
<dbReference type="PROSITE" id="PS50893">
    <property type="entry name" value="ABC_TRANSPORTER_2"/>
    <property type="match status" value="1"/>
</dbReference>
<comment type="similarity">
    <text evidence="10">Belongs to the ABC transporter superfamily. Siderophore-Fe(3+) uptake transporter (SIUT) (TC 3.A.1.21) family.</text>
</comment>
<dbReference type="SUPFAM" id="SSF52540">
    <property type="entry name" value="P-loop containing nucleoside triphosphate hydrolases"/>
    <property type="match status" value="1"/>
</dbReference>
<evidence type="ECO:0000259" key="14">
    <source>
        <dbReference type="PROSITE" id="PS50929"/>
    </source>
</evidence>
<evidence type="ECO:0000256" key="8">
    <source>
        <dbReference type="ARBA" id="ARBA00022989"/>
    </source>
</evidence>
<dbReference type="InterPro" id="IPR039421">
    <property type="entry name" value="Type_1_exporter"/>
</dbReference>
<feature type="transmembrane region" description="Helical" evidence="12">
    <location>
        <begin position="151"/>
        <end position="173"/>
    </location>
</feature>
<dbReference type="PROSITE" id="PS50929">
    <property type="entry name" value="ABC_TM1F"/>
    <property type="match status" value="1"/>
</dbReference>
<feature type="transmembrane region" description="Helical" evidence="12">
    <location>
        <begin position="37"/>
        <end position="57"/>
    </location>
</feature>
<keyword evidence="16" id="KW-1185">Reference proteome</keyword>
<dbReference type="SUPFAM" id="SSF90123">
    <property type="entry name" value="ABC transporter transmembrane region"/>
    <property type="match status" value="1"/>
</dbReference>
<dbReference type="InterPro" id="IPR036640">
    <property type="entry name" value="ABC1_TM_sf"/>
</dbReference>
<dbReference type="GO" id="GO:0005524">
    <property type="term" value="F:ATP binding"/>
    <property type="evidence" value="ECO:0007669"/>
    <property type="project" value="UniProtKB-KW"/>
</dbReference>
<dbReference type="OrthoDB" id="9806127at2"/>
<reference evidence="15 16" key="1">
    <citation type="submission" date="2019-05" db="EMBL/GenBank/DDBJ databases">
        <title>Streptomyces marianii sp. nov., a novel marine actinomycete from southern coast of India.</title>
        <authorList>
            <person name="Iniyan A.M."/>
            <person name="Wink J."/>
            <person name="Ramprasad E."/>
            <person name="Ramana C.V."/>
            <person name="Bunk B."/>
            <person name="Sproer C."/>
            <person name="Joseph F.-J.R.S."/>
            <person name="Vincent S.G.P."/>
        </authorList>
    </citation>
    <scope>NUCLEOTIDE SEQUENCE [LARGE SCALE GENOMIC DNA]</scope>
    <source>
        <strain evidence="15 16">ICN19</strain>
    </source>
</reference>
<dbReference type="InterPro" id="IPR003439">
    <property type="entry name" value="ABC_transporter-like_ATP-bd"/>
</dbReference>
<dbReference type="Gene3D" id="3.40.50.300">
    <property type="entry name" value="P-loop containing nucleotide triphosphate hydrolases"/>
    <property type="match status" value="1"/>
</dbReference>
<dbReference type="InterPro" id="IPR011527">
    <property type="entry name" value="ABC1_TM_dom"/>
</dbReference>
<evidence type="ECO:0000313" key="15">
    <source>
        <dbReference type="EMBL" id="TLQ47292.1"/>
    </source>
</evidence>
<keyword evidence="2" id="KW-0813">Transport</keyword>
<keyword evidence="9 12" id="KW-0472">Membrane</keyword>
<comment type="caution">
    <text evidence="15">The sequence shown here is derived from an EMBL/GenBank/DDBJ whole genome shotgun (WGS) entry which is preliminary data.</text>
</comment>
<dbReference type="InterPro" id="IPR017871">
    <property type="entry name" value="ABC_transporter-like_CS"/>
</dbReference>
<dbReference type="Pfam" id="PF00005">
    <property type="entry name" value="ABC_tran"/>
    <property type="match status" value="1"/>
</dbReference>
<evidence type="ECO:0000256" key="1">
    <source>
        <dbReference type="ARBA" id="ARBA00004429"/>
    </source>
</evidence>
<evidence type="ECO:0000256" key="3">
    <source>
        <dbReference type="ARBA" id="ARBA00022475"/>
    </source>
</evidence>
<evidence type="ECO:0000313" key="16">
    <source>
        <dbReference type="Proteomes" id="UP000305921"/>
    </source>
</evidence>
<keyword evidence="8 12" id="KW-1133">Transmembrane helix</keyword>
<dbReference type="Pfam" id="PF00664">
    <property type="entry name" value="ABC_membrane"/>
    <property type="match status" value="1"/>
</dbReference>
<dbReference type="CDD" id="cd18550">
    <property type="entry name" value="ABC_6TM_exporter_like"/>
    <property type="match status" value="1"/>
</dbReference>
<feature type="domain" description="ABC transporter" evidence="13">
    <location>
        <begin position="362"/>
        <end position="597"/>
    </location>
</feature>
<feature type="domain" description="ABC transmembrane type-1" evidence="14">
    <location>
        <begin position="42"/>
        <end position="328"/>
    </location>
</feature>
<evidence type="ECO:0000256" key="2">
    <source>
        <dbReference type="ARBA" id="ARBA00022448"/>
    </source>
</evidence>
<feature type="transmembrane region" description="Helical" evidence="12">
    <location>
        <begin position="179"/>
        <end position="196"/>
    </location>
</feature>
<comment type="subcellular location">
    <subcellularLocation>
        <location evidence="1">Cell inner membrane</location>
        <topology evidence="1">Multi-pass membrane protein</topology>
    </subcellularLocation>
</comment>
<dbReference type="Gene3D" id="1.20.1560.10">
    <property type="entry name" value="ABC transporter type 1, transmembrane domain"/>
    <property type="match status" value="1"/>
</dbReference>
<keyword evidence="3" id="KW-1003">Cell membrane</keyword>
<dbReference type="GO" id="GO:0016887">
    <property type="term" value="F:ATP hydrolysis activity"/>
    <property type="evidence" value="ECO:0007669"/>
    <property type="project" value="InterPro"/>
</dbReference>
<dbReference type="PANTHER" id="PTHR43394">
    <property type="entry name" value="ATP-DEPENDENT PERMEASE MDL1, MITOCHONDRIAL"/>
    <property type="match status" value="1"/>
</dbReference>
<evidence type="ECO:0000256" key="12">
    <source>
        <dbReference type="SAM" id="Phobius"/>
    </source>
</evidence>
<dbReference type="SMART" id="SM00382">
    <property type="entry name" value="AAA"/>
    <property type="match status" value="1"/>
</dbReference>
<feature type="region of interest" description="Disordered" evidence="11">
    <location>
        <begin position="1"/>
        <end position="23"/>
    </location>
</feature>
<dbReference type="PANTHER" id="PTHR43394:SF1">
    <property type="entry name" value="ATP-BINDING CASSETTE SUB-FAMILY B MEMBER 10, MITOCHONDRIAL"/>
    <property type="match status" value="1"/>
</dbReference>
<protein>
    <submittedName>
        <fullName evidence="15">ABC transporter ATP-binding protein</fullName>
    </submittedName>
</protein>
<feature type="transmembrane region" description="Helical" evidence="12">
    <location>
        <begin position="269"/>
        <end position="290"/>
    </location>
</feature>
<keyword evidence="7 15" id="KW-0067">ATP-binding</keyword>
<organism evidence="15 16">
    <name type="scientific">Streptomyces marianii</name>
    <dbReference type="NCBI Taxonomy" id="1817406"/>
    <lineage>
        <taxon>Bacteria</taxon>
        <taxon>Bacillati</taxon>
        <taxon>Actinomycetota</taxon>
        <taxon>Actinomycetes</taxon>
        <taxon>Kitasatosporales</taxon>
        <taxon>Streptomycetaceae</taxon>
        <taxon>Streptomyces</taxon>
    </lineage>
</organism>
<dbReference type="GO" id="GO:0015421">
    <property type="term" value="F:ABC-type oligopeptide transporter activity"/>
    <property type="evidence" value="ECO:0007669"/>
    <property type="project" value="TreeGrafter"/>
</dbReference>
<dbReference type="AlphaFoldDB" id="A0A5R9EF61"/>
<keyword evidence="6" id="KW-0547">Nucleotide-binding</keyword>
<keyword evidence="4" id="KW-0997">Cell inner membrane</keyword>
<feature type="transmembrane region" description="Helical" evidence="12">
    <location>
        <begin position="77"/>
        <end position="102"/>
    </location>
</feature>
<evidence type="ECO:0000256" key="11">
    <source>
        <dbReference type="SAM" id="MobiDB-lite"/>
    </source>
</evidence>
<dbReference type="Proteomes" id="UP000305921">
    <property type="component" value="Unassembled WGS sequence"/>
</dbReference>
<dbReference type="RefSeq" id="WP_138056576.1">
    <property type="nucleotide sequence ID" value="NZ_VAWE01000001.1"/>
</dbReference>
<evidence type="ECO:0000256" key="7">
    <source>
        <dbReference type="ARBA" id="ARBA00022840"/>
    </source>
</evidence>
<keyword evidence="5 12" id="KW-0812">Transmembrane</keyword>
<evidence type="ECO:0000256" key="10">
    <source>
        <dbReference type="ARBA" id="ARBA00023455"/>
    </source>
</evidence>
<evidence type="ECO:0000256" key="5">
    <source>
        <dbReference type="ARBA" id="ARBA00022692"/>
    </source>
</evidence>
<accession>A0A5R9EF61</accession>
<dbReference type="InterPro" id="IPR027417">
    <property type="entry name" value="P-loop_NTPase"/>
</dbReference>
<evidence type="ECO:0000256" key="4">
    <source>
        <dbReference type="ARBA" id="ARBA00022519"/>
    </source>
</evidence>
<dbReference type="GO" id="GO:0090374">
    <property type="term" value="P:oligopeptide export from mitochondrion"/>
    <property type="evidence" value="ECO:0007669"/>
    <property type="project" value="TreeGrafter"/>
</dbReference>
<evidence type="ECO:0000256" key="9">
    <source>
        <dbReference type="ARBA" id="ARBA00023136"/>
    </source>
</evidence>
<sequence length="606" mass="65443">MRAHDGPSWTPPDRPLDPARPAQPAQVRRILRLFRPYRARLAVVGLLVGASSLVSVASPFMLREILDTAIPQGRTGLLSLLALGMIVAAVTTSVFGVLQTLISTTVGQRVMHDLRTGVYAQLQRMPLAFFTRTRTGEVQSRIANDIGGMQATVTSTATSLVSNLTAVVATVVAMLALDWRLTVVSLVLLPVFVWISRRVGRERKAITTQRQKQMAAMAATVTESLSVSGILLGRTMGRADSLTRSFADESERLVDLEVRSSMAGRWRMAVIGIVMAAMPAFLYWAAGLALQSGGSTISIGTLVAFVSLQQGLFRPAVSLLSTGVQIQTSLALFQRIFEYLDLRVEITEPEDPVRLAEVAGEVRFEKVGFRYDARSGPTLDGIGITVPAGGSLAVVGPTGSGKSTLSYLVPRLYDVTEGRVTLDGVDVRDLDFDTLARAVGVVSQETYLFHASVADNLRFAKPDATDAEIETAARAAQIHDHIASLPDGYDTLVGERGYRFSGGEKQRLAIARTILRDPPVLILDEATSALDTRTEHAVQQAIDALSAGRTTITIAHRLSTVRDADQIVVLDGGRIAERGTHEELVERNGRYAALVRRDARLAPLVS</sequence>
<evidence type="ECO:0000259" key="13">
    <source>
        <dbReference type="PROSITE" id="PS50893"/>
    </source>
</evidence>
<dbReference type="PROSITE" id="PS00211">
    <property type="entry name" value="ABC_TRANSPORTER_1"/>
    <property type="match status" value="1"/>
</dbReference>